<organism evidence="1 2">
    <name type="scientific">Xenopus laevis</name>
    <name type="common">African clawed frog</name>
    <dbReference type="NCBI Taxonomy" id="8355"/>
    <lineage>
        <taxon>Eukaryota</taxon>
        <taxon>Metazoa</taxon>
        <taxon>Chordata</taxon>
        <taxon>Craniata</taxon>
        <taxon>Vertebrata</taxon>
        <taxon>Euteleostomi</taxon>
        <taxon>Amphibia</taxon>
        <taxon>Batrachia</taxon>
        <taxon>Anura</taxon>
        <taxon>Pipoidea</taxon>
        <taxon>Pipidae</taxon>
        <taxon>Xenopodinae</taxon>
        <taxon>Xenopus</taxon>
        <taxon>Xenopus</taxon>
    </lineage>
</organism>
<sequence length="156" mass="18215">MGRATGHLHLMAEMPPRNDTIAEDMSLIYITEIEKPRVRGLQIQYRERKTLGDGKPALQSLHFNIQKVTDTIQGEGTFRRRESCRAYTLIYRRSQIQYREMEPLGEGNPALQSLHSNIQKVTDTIQGEGTFRRRESCRAYTLIYRGSQIQYRERKP</sequence>
<gene>
    <name evidence="1" type="ORF">XELAEV_18021638mg</name>
</gene>
<proteinExistence type="predicted"/>
<evidence type="ECO:0000313" key="2">
    <source>
        <dbReference type="Proteomes" id="UP000694892"/>
    </source>
</evidence>
<name>A0A974HRT1_XENLA</name>
<accession>A0A974HRT1</accession>
<dbReference type="AlphaFoldDB" id="A0A974HRT1"/>
<dbReference type="Proteomes" id="UP000694892">
    <property type="component" value="Chromosome 3S"/>
</dbReference>
<evidence type="ECO:0000313" key="1">
    <source>
        <dbReference type="EMBL" id="OCT87935.1"/>
    </source>
</evidence>
<dbReference type="EMBL" id="CM004471">
    <property type="protein sequence ID" value="OCT87935.1"/>
    <property type="molecule type" value="Genomic_DNA"/>
</dbReference>
<protein>
    <submittedName>
        <fullName evidence="1">Uncharacterized protein</fullName>
    </submittedName>
</protein>
<reference evidence="2" key="1">
    <citation type="journal article" date="2016" name="Nature">
        <title>Genome evolution in the allotetraploid frog Xenopus laevis.</title>
        <authorList>
            <person name="Session A.M."/>
            <person name="Uno Y."/>
            <person name="Kwon T."/>
            <person name="Chapman J.A."/>
            <person name="Toyoda A."/>
            <person name="Takahashi S."/>
            <person name="Fukui A."/>
            <person name="Hikosaka A."/>
            <person name="Suzuki A."/>
            <person name="Kondo M."/>
            <person name="van Heeringen S.J."/>
            <person name="Quigley I."/>
            <person name="Heinz S."/>
            <person name="Ogino H."/>
            <person name="Ochi H."/>
            <person name="Hellsten U."/>
            <person name="Lyons J.B."/>
            <person name="Simakov O."/>
            <person name="Putnam N."/>
            <person name="Stites J."/>
            <person name="Kuroki Y."/>
            <person name="Tanaka T."/>
            <person name="Michiue T."/>
            <person name="Watanabe M."/>
            <person name="Bogdanovic O."/>
            <person name="Lister R."/>
            <person name="Georgiou G."/>
            <person name="Paranjpe S.S."/>
            <person name="van Kruijsbergen I."/>
            <person name="Shu S."/>
            <person name="Carlson J."/>
            <person name="Kinoshita T."/>
            <person name="Ohta Y."/>
            <person name="Mawaribuchi S."/>
            <person name="Jenkins J."/>
            <person name="Grimwood J."/>
            <person name="Schmutz J."/>
            <person name="Mitros T."/>
            <person name="Mozaffari S.V."/>
            <person name="Suzuki Y."/>
            <person name="Haramoto Y."/>
            <person name="Yamamoto T.S."/>
            <person name="Takagi C."/>
            <person name="Heald R."/>
            <person name="Miller K."/>
            <person name="Haudenschild C."/>
            <person name="Kitzman J."/>
            <person name="Nakayama T."/>
            <person name="Izutsu Y."/>
            <person name="Robert J."/>
            <person name="Fortriede J."/>
            <person name="Burns K."/>
            <person name="Lotay V."/>
            <person name="Karimi K."/>
            <person name="Yasuoka Y."/>
            <person name="Dichmann D.S."/>
            <person name="Flajnik M.F."/>
            <person name="Houston D.W."/>
            <person name="Shendure J."/>
            <person name="DuPasquier L."/>
            <person name="Vize P.D."/>
            <person name="Zorn A.M."/>
            <person name="Ito M."/>
            <person name="Marcotte E.M."/>
            <person name="Wallingford J.B."/>
            <person name="Ito Y."/>
            <person name="Asashima M."/>
            <person name="Ueno N."/>
            <person name="Matsuda Y."/>
            <person name="Veenstra G.J."/>
            <person name="Fujiyama A."/>
            <person name="Harland R.M."/>
            <person name="Taira M."/>
            <person name="Rokhsar D.S."/>
        </authorList>
    </citation>
    <scope>NUCLEOTIDE SEQUENCE [LARGE SCALE GENOMIC DNA]</scope>
    <source>
        <strain evidence="2">J</strain>
    </source>
</reference>